<dbReference type="AlphaFoldDB" id="A0A6A5WRH8"/>
<organism evidence="1 2">
    <name type="scientific">Amniculicola lignicola CBS 123094</name>
    <dbReference type="NCBI Taxonomy" id="1392246"/>
    <lineage>
        <taxon>Eukaryota</taxon>
        <taxon>Fungi</taxon>
        <taxon>Dikarya</taxon>
        <taxon>Ascomycota</taxon>
        <taxon>Pezizomycotina</taxon>
        <taxon>Dothideomycetes</taxon>
        <taxon>Pleosporomycetidae</taxon>
        <taxon>Pleosporales</taxon>
        <taxon>Amniculicolaceae</taxon>
        <taxon>Amniculicola</taxon>
    </lineage>
</organism>
<gene>
    <name evidence="1" type="ORF">P154DRAFT_158032</name>
</gene>
<accession>A0A6A5WRH8</accession>
<dbReference type="Proteomes" id="UP000799779">
    <property type="component" value="Unassembled WGS sequence"/>
</dbReference>
<keyword evidence="2" id="KW-1185">Reference proteome</keyword>
<dbReference type="EMBL" id="ML977581">
    <property type="protein sequence ID" value="KAF2001695.1"/>
    <property type="molecule type" value="Genomic_DNA"/>
</dbReference>
<name>A0A6A5WRH8_9PLEO</name>
<proteinExistence type="predicted"/>
<evidence type="ECO:0000313" key="2">
    <source>
        <dbReference type="Proteomes" id="UP000799779"/>
    </source>
</evidence>
<evidence type="ECO:0000313" key="1">
    <source>
        <dbReference type="EMBL" id="KAF2001695.1"/>
    </source>
</evidence>
<sequence length="77" mass="8542">MQCALFTQLNCFPHQADSENCPFSSSPIIPCLTPGDRNVECHNGILKTRNTRLREYCITTLLPSHLPASPFKPGSPQ</sequence>
<reference evidence="1" key="1">
    <citation type="journal article" date="2020" name="Stud. Mycol.">
        <title>101 Dothideomycetes genomes: a test case for predicting lifestyles and emergence of pathogens.</title>
        <authorList>
            <person name="Haridas S."/>
            <person name="Albert R."/>
            <person name="Binder M."/>
            <person name="Bloem J."/>
            <person name="Labutti K."/>
            <person name="Salamov A."/>
            <person name="Andreopoulos B."/>
            <person name="Baker S."/>
            <person name="Barry K."/>
            <person name="Bills G."/>
            <person name="Bluhm B."/>
            <person name="Cannon C."/>
            <person name="Castanera R."/>
            <person name="Culley D."/>
            <person name="Daum C."/>
            <person name="Ezra D."/>
            <person name="Gonzalez J."/>
            <person name="Henrissat B."/>
            <person name="Kuo A."/>
            <person name="Liang C."/>
            <person name="Lipzen A."/>
            <person name="Lutzoni F."/>
            <person name="Magnuson J."/>
            <person name="Mondo S."/>
            <person name="Nolan M."/>
            <person name="Ohm R."/>
            <person name="Pangilinan J."/>
            <person name="Park H.-J."/>
            <person name="Ramirez L."/>
            <person name="Alfaro M."/>
            <person name="Sun H."/>
            <person name="Tritt A."/>
            <person name="Yoshinaga Y."/>
            <person name="Zwiers L.-H."/>
            <person name="Turgeon B."/>
            <person name="Goodwin S."/>
            <person name="Spatafora J."/>
            <person name="Crous P."/>
            <person name="Grigoriev I."/>
        </authorList>
    </citation>
    <scope>NUCLEOTIDE SEQUENCE</scope>
    <source>
        <strain evidence="1">CBS 123094</strain>
    </source>
</reference>
<protein>
    <submittedName>
        <fullName evidence="1">Uncharacterized protein</fullName>
    </submittedName>
</protein>